<reference evidence="1 2" key="1">
    <citation type="journal article" date="2018" name="Front. Plant Sci.">
        <title>Red Clover (Trifolium pratense) and Zigzag Clover (T. medium) - A Picture of Genomic Similarities and Differences.</title>
        <authorList>
            <person name="Dluhosova J."/>
            <person name="Istvanek J."/>
            <person name="Nedelnik J."/>
            <person name="Repkova J."/>
        </authorList>
    </citation>
    <scope>NUCLEOTIDE SEQUENCE [LARGE SCALE GENOMIC DNA]</scope>
    <source>
        <strain evidence="2">cv. 10/8</strain>
        <tissue evidence="1">Leaf</tissue>
    </source>
</reference>
<dbReference type="EMBL" id="LXQA010000710">
    <property type="protein sequence ID" value="MCH80121.1"/>
    <property type="molecule type" value="Genomic_DNA"/>
</dbReference>
<comment type="caution">
    <text evidence="1">The sequence shown here is derived from an EMBL/GenBank/DDBJ whole genome shotgun (WGS) entry which is preliminary data.</text>
</comment>
<keyword evidence="2" id="KW-1185">Reference proteome</keyword>
<organism evidence="1 2">
    <name type="scientific">Trifolium medium</name>
    <dbReference type="NCBI Taxonomy" id="97028"/>
    <lineage>
        <taxon>Eukaryota</taxon>
        <taxon>Viridiplantae</taxon>
        <taxon>Streptophyta</taxon>
        <taxon>Embryophyta</taxon>
        <taxon>Tracheophyta</taxon>
        <taxon>Spermatophyta</taxon>
        <taxon>Magnoliopsida</taxon>
        <taxon>eudicotyledons</taxon>
        <taxon>Gunneridae</taxon>
        <taxon>Pentapetalae</taxon>
        <taxon>rosids</taxon>
        <taxon>fabids</taxon>
        <taxon>Fabales</taxon>
        <taxon>Fabaceae</taxon>
        <taxon>Papilionoideae</taxon>
        <taxon>50 kb inversion clade</taxon>
        <taxon>NPAAA clade</taxon>
        <taxon>Hologalegina</taxon>
        <taxon>IRL clade</taxon>
        <taxon>Trifolieae</taxon>
        <taxon>Trifolium</taxon>
    </lineage>
</organism>
<evidence type="ECO:0000313" key="1">
    <source>
        <dbReference type="EMBL" id="MCH80121.1"/>
    </source>
</evidence>
<sequence length="55" mass="5918">MYINGDAGGGKLAACRKIGGNYMKVKFMRERGITGKRGEFEGKIEVGEGHVSVVD</sequence>
<accession>A0A392LYR1</accession>
<dbReference type="Proteomes" id="UP000265520">
    <property type="component" value="Unassembled WGS sequence"/>
</dbReference>
<name>A0A392LYR1_9FABA</name>
<proteinExistence type="predicted"/>
<evidence type="ECO:0000313" key="2">
    <source>
        <dbReference type="Proteomes" id="UP000265520"/>
    </source>
</evidence>
<protein>
    <submittedName>
        <fullName evidence="1">Uncharacterized protein</fullName>
    </submittedName>
</protein>
<dbReference type="AlphaFoldDB" id="A0A392LYR1"/>
<gene>
    <name evidence="1" type="ORF">A2U01_0000883</name>
</gene>